<evidence type="ECO:0000256" key="1">
    <source>
        <dbReference type="ARBA" id="ARBA00004651"/>
    </source>
</evidence>
<feature type="transmembrane region" description="Helical" evidence="7">
    <location>
        <begin position="210"/>
        <end position="231"/>
    </location>
</feature>
<comment type="caution">
    <text evidence="8">The sequence shown here is derived from an EMBL/GenBank/DDBJ whole genome shotgun (WGS) entry which is preliminary data.</text>
</comment>
<keyword evidence="6 7" id="KW-0472">Membrane</keyword>
<dbReference type="Proteomes" id="UP001239445">
    <property type="component" value="Unassembled WGS sequence"/>
</dbReference>
<evidence type="ECO:0000256" key="3">
    <source>
        <dbReference type="ARBA" id="ARBA00022475"/>
    </source>
</evidence>
<organism evidence="8 9">
    <name type="scientific">Echria macrotheca</name>
    <dbReference type="NCBI Taxonomy" id="438768"/>
    <lineage>
        <taxon>Eukaryota</taxon>
        <taxon>Fungi</taxon>
        <taxon>Dikarya</taxon>
        <taxon>Ascomycota</taxon>
        <taxon>Pezizomycotina</taxon>
        <taxon>Sordariomycetes</taxon>
        <taxon>Sordariomycetidae</taxon>
        <taxon>Sordariales</taxon>
        <taxon>Schizotheciaceae</taxon>
        <taxon>Echria</taxon>
    </lineage>
</organism>
<feature type="transmembrane region" description="Helical" evidence="7">
    <location>
        <begin position="243"/>
        <end position="269"/>
    </location>
</feature>
<dbReference type="PANTHER" id="PTHR33567">
    <property type="entry name" value="CHROMATE ION TRANSPORTER (EUROFUNG)"/>
    <property type="match status" value="1"/>
</dbReference>
<feature type="transmembrane region" description="Helical" evidence="7">
    <location>
        <begin position="116"/>
        <end position="137"/>
    </location>
</feature>
<name>A0AAJ0FD92_9PEZI</name>
<dbReference type="EMBL" id="MU839828">
    <property type="protein sequence ID" value="KAK1759118.1"/>
    <property type="molecule type" value="Genomic_DNA"/>
</dbReference>
<keyword evidence="5 7" id="KW-1133">Transmembrane helix</keyword>
<comment type="subcellular location">
    <subcellularLocation>
        <location evidence="1">Cell membrane</location>
        <topology evidence="1">Multi-pass membrane protein</topology>
    </subcellularLocation>
</comment>
<dbReference type="PANTHER" id="PTHR33567:SF3">
    <property type="entry name" value="CHROMATE ION TRANSPORTER (EUROFUNG)"/>
    <property type="match status" value="1"/>
</dbReference>
<feature type="transmembrane region" description="Helical" evidence="7">
    <location>
        <begin position="281"/>
        <end position="305"/>
    </location>
</feature>
<reference evidence="8" key="1">
    <citation type="submission" date="2023-06" db="EMBL/GenBank/DDBJ databases">
        <title>Genome-scale phylogeny and comparative genomics of the fungal order Sordariales.</title>
        <authorList>
            <consortium name="Lawrence Berkeley National Laboratory"/>
            <person name="Hensen N."/>
            <person name="Bonometti L."/>
            <person name="Westerberg I."/>
            <person name="Brannstrom I.O."/>
            <person name="Guillou S."/>
            <person name="Cros-Aarteil S."/>
            <person name="Calhoun S."/>
            <person name="Haridas S."/>
            <person name="Kuo A."/>
            <person name="Mondo S."/>
            <person name="Pangilinan J."/>
            <person name="Riley R."/>
            <person name="Labutti K."/>
            <person name="Andreopoulos B."/>
            <person name="Lipzen A."/>
            <person name="Chen C."/>
            <person name="Yanf M."/>
            <person name="Daum C."/>
            <person name="Ng V."/>
            <person name="Clum A."/>
            <person name="Steindorff A."/>
            <person name="Ohm R."/>
            <person name="Martin F."/>
            <person name="Silar P."/>
            <person name="Natvig D."/>
            <person name="Lalanne C."/>
            <person name="Gautier V."/>
            <person name="Ament-Velasquez S.L."/>
            <person name="Kruys A."/>
            <person name="Hutchinson M.I."/>
            <person name="Powell A.J."/>
            <person name="Barry K."/>
            <person name="Miller A.N."/>
            <person name="Grigoriev I.V."/>
            <person name="Debuchy R."/>
            <person name="Gladieux P."/>
            <person name="Thoren M.H."/>
            <person name="Johannesson H."/>
        </authorList>
    </citation>
    <scope>NUCLEOTIDE SEQUENCE</scope>
    <source>
        <strain evidence="8">PSN4</strain>
    </source>
</reference>
<evidence type="ECO:0000256" key="6">
    <source>
        <dbReference type="ARBA" id="ARBA00023136"/>
    </source>
</evidence>
<sequence length="354" mass="38214">MIQYYDKFLVEKQWIDDELFKELFSISQALSGPASTKLLYCINLVHNGTLAAIITFFLFTLPVATAMFVLALGVSQISETLPSAIYAFLSGLNASVVGVIALAATRLSSKAIRDNVTRLVVFGTASAGVLYNALWYFPTLMAVSGLTTFVHDLEPAQRLSNTPPPAQTHPRLTANRDRNNIMFRAPLPVSAVDASFYPVPPLLLSLFSNMLLAGTIIFGGGPVVIPLLREYIVAEKWVSERDFLIGVALIQGCPGPNFNIAVFLGSLAARNAEYSPLAGGIIAWVGIFGPGVLLVHGTLGVWGIIRSKKAVEAVLRGVNAGAVDLIYTVIYRIWRLGFLDGNSGEARSLGDEPW</sequence>
<evidence type="ECO:0000256" key="4">
    <source>
        <dbReference type="ARBA" id="ARBA00022692"/>
    </source>
</evidence>
<dbReference type="GO" id="GO:0015109">
    <property type="term" value="F:chromate transmembrane transporter activity"/>
    <property type="evidence" value="ECO:0007669"/>
    <property type="project" value="InterPro"/>
</dbReference>
<evidence type="ECO:0000313" key="9">
    <source>
        <dbReference type="Proteomes" id="UP001239445"/>
    </source>
</evidence>
<proteinExistence type="inferred from homology"/>
<comment type="similarity">
    <text evidence="2">Belongs to the chromate ion transporter (CHR) (TC 2.A.51) family.</text>
</comment>
<evidence type="ECO:0000256" key="5">
    <source>
        <dbReference type="ARBA" id="ARBA00022989"/>
    </source>
</evidence>
<dbReference type="AlphaFoldDB" id="A0AAJ0FD92"/>
<dbReference type="Pfam" id="PF02417">
    <property type="entry name" value="Chromate_transp"/>
    <property type="match status" value="2"/>
</dbReference>
<feature type="transmembrane region" description="Helical" evidence="7">
    <location>
        <begin position="317"/>
        <end position="334"/>
    </location>
</feature>
<dbReference type="InterPro" id="IPR014047">
    <property type="entry name" value="Chr_Tranpt_l_chain"/>
</dbReference>
<protein>
    <submittedName>
        <fullName evidence="8">Chromate transporter-domain-containing protein</fullName>
    </submittedName>
</protein>
<gene>
    <name evidence="8" type="ORF">QBC47DRAFT_420166</name>
</gene>
<keyword evidence="4 7" id="KW-0812">Transmembrane</keyword>
<dbReference type="PIRSF" id="PIRSF004810">
    <property type="entry name" value="ChrA"/>
    <property type="match status" value="1"/>
</dbReference>
<feature type="transmembrane region" description="Helical" evidence="7">
    <location>
        <begin position="50"/>
        <end position="72"/>
    </location>
</feature>
<keyword evidence="9" id="KW-1185">Reference proteome</keyword>
<feature type="transmembrane region" description="Helical" evidence="7">
    <location>
        <begin position="84"/>
        <end position="104"/>
    </location>
</feature>
<evidence type="ECO:0000256" key="2">
    <source>
        <dbReference type="ARBA" id="ARBA00005262"/>
    </source>
</evidence>
<dbReference type="InterPro" id="IPR003370">
    <property type="entry name" value="Chromate_transpt"/>
</dbReference>
<keyword evidence="3" id="KW-1003">Cell membrane</keyword>
<dbReference type="GO" id="GO:0005886">
    <property type="term" value="C:plasma membrane"/>
    <property type="evidence" value="ECO:0007669"/>
    <property type="project" value="UniProtKB-SubCell"/>
</dbReference>
<evidence type="ECO:0000256" key="7">
    <source>
        <dbReference type="SAM" id="Phobius"/>
    </source>
</evidence>
<evidence type="ECO:0000313" key="8">
    <source>
        <dbReference type="EMBL" id="KAK1759118.1"/>
    </source>
</evidence>
<accession>A0AAJ0FD92</accession>